<evidence type="ECO:0000256" key="4">
    <source>
        <dbReference type="ARBA" id="ARBA00022547"/>
    </source>
</evidence>
<comment type="subunit">
    <text evidence="13">Component of the ATP synthase complex composed at least of ATP5F1A/subunit alpha, ATP5F1B/subunit beta, ATP5MC1/subunit c (homooctomer), MT-ATP6/subunit a, MT-ATP8/subunit 8, ATP5ME/subunit e, ATP5MF/subunit f, ATP5MG/subunit g, ATP5MK/subunit k, ATP5MJ/subunit j, ATP5F1C/subunit gamma, ATP5F1D/subunit delta, ATP5F1E/subunit epsilon, ATP5PF/subunit F6, ATP5PB/subunit b, ATP5PD/subunit d, ATP5PO/subunit OSCP. ATP synthase complex consists of a soluble F(1) head domain (subunits alpha(3) and beta(3)) - the catalytic core - and a membrane F(0) domain - the membrane proton channel (subunits c, a, 8, e, f, g, k and j). These two domains are linked by a central stalk (subunits gamma, delta, and epsilon) rotating inside the F1 region and a stationary peripheral stalk (subunits F6, b, d, and OSCP).</text>
</comment>
<organism evidence="15">
    <name type="scientific">Callanthias japonicus</name>
    <dbReference type="NCBI Taxonomy" id="270594"/>
    <lineage>
        <taxon>Eukaryota</taxon>
        <taxon>Metazoa</taxon>
        <taxon>Chordata</taxon>
        <taxon>Craniata</taxon>
        <taxon>Vertebrata</taxon>
        <taxon>Euteleostomi</taxon>
        <taxon>Actinopterygii</taxon>
        <taxon>Neopterygii</taxon>
        <taxon>Teleostei</taxon>
        <taxon>Neoteleostei</taxon>
        <taxon>Acanthomorphata</taxon>
        <taxon>Eupercaria</taxon>
        <taxon>Callanthiidae</taxon>
        <taxon>Callanthias</taxon>
    </lineage>
</organism>
<geneLocation type="mitochondrion" evidence="15"/>
<dbReference type="EMBL" id="AP006796">
    <property type="protein sequence ID" value="BBU25856.1"/>
    <property type="molecule type" value="Genomic_DNA"/>
</dbReference>
<keyword evidence="10" id="KW-0472">Membrane</keyword>
<evidence type="ECO:0000256" key="6">
    <source>
        <dbReference type="ARBA" id="ARBA00022781"/>
    </source>
</evidence>
<keyword evidence="3 14" id="KW-0813">Transport</keyword>
<evidence type="ECO:0000256" key="10">
    <source>
        <dbReference type="ARBA" id="ARBA00023136"/>
    </source>
</evidence>
<reference evidence="15" key="2">
    <citation type="journal article" date="2016" name="BMC Genomics">
        <title>Structure and variation of the mitochondrial genome of fishes.</title>
        <authorList>
            <person name="Satoh T.P."/>
            <person name="Miya M."/>
            <person name="Mabuchi K."/>
            <person name="Nishida M."/>
        </authorList>
    </citation>
    <scope>NUCLEOTIDE SEQUENCE</scope>
</reference>
<evidence type="ECO:0000256" key="8">
    <source>
        <dbReference type="ARBA" id="ARBA00023065"/>
    </source>
</evidence>
<gene>
    <name evidence="15" type="primary">ATPase 8</name>
    <name evidence="16" type="synonym">ATPase8</name>
</gene>
<proteinExistence type="inferred from homology"/>
<evidence type="ECO:0000313" key="16">
    <source>
        <dbReference type="EMBL" id="BBU25856.1"/>
    </source>
</evidence>
<dbReference type="PANTHER" id="PTHR39937">
    <property type="entry name" value="ATP SYNTHASE PROTEIN 8"/>
    <property type="match status" value="1"/>
</dbReference>
<dbReference type="GO" id="GO:0015078">
    <property type="term" value="F:proton transmembrane transporter activity"/>
    <property type="evidence" value="ECO:0007669"/>
    <property type="project" value="InterPro"/>
</dbReference>
<evidence type="ECO:0000256" key="7">
    <source>
        <dbReference type="ARBA" id="ARBA00022989"/>
    </source>
</evidence>
<dbReference type="Pfam" id="PF00895">
    <property type="entry name" value="ATP-synt_8"/>
    <property type="match status" value="1"/>
</dbReference>
<evidence type="ECO:0000256" key="13">
    <source>
        <dbReference type="ARBA" id="ARBA00064647"/>
    </source>
</evidence>
<evidence type="ECO:0000256" key="5">
    <source>
        <dbReference type="ARBA" id="ARBA00022692"/>
    </source>
</evidence>
<reference evidence="16" key="1">
    <citation type="submission" date="2004-04" db="EMBL/GenBank/DDBJ databases">
        <title>The ray-finned fish phylogeny.</title>
        <authorList>
            <person name="Miya M."/>
        </authorList>
    </citation>
    <scope>NUCLEOTIDE SEQUENCE</scope>
</reference>
<protein>
    <recommendedName>
        <fullName evidence="14">ATP synthase complex subunit 8</fullName>
    </recommendedName>
</protein>
<dbReference type="InterPro" id="IPR050635">
    <property type="entry name" value="ATPase_protein_8"/>
</dbReference>
<keyword evidence="11" id="KW-0066">ATP synthesis</keyword>
<evidence type="ECO:0000313" key="15">
    <source>
        <dbReference type="EMBL" id="BAX03881.1"/>
    </source>
</evidence>
<dbReference type="EMBL" id="AP017451">
    <property type="protein sequence ID" value="BAX03881.1"/>
    <property type="molecule type" value="Genomic_DNA"/>
</dbReference>
<keyword evidence="6 14" id="KW-0375">Hydrogen ion transport</keyword>
<comment type="function">
    <text evidence="12">Subunit 8, of the mitochondrial membrane ATP synthase complex (F(1)F(0) ATP synthase or Complex V) that produces ATP from ADP in the presence of a proton gradient across the membrane which is generated by electron transport complexes of the respiratory chain. ATP synthase complex consist of a soluble F(1) head domain - the catalytic core - and a membrane F(1) domain - the membrane proton channel. These two domains are linked by a central stalk rotating inside the F(1) region and a stationary peripheral stalk. During catalysis, ATP synthesis in the catalytic domain of F(1) is coupled via a rotary mechanism of the central stalk subunits to proton translocation. In vivo, can only synthesize ATP although its ATP hydrolase activity can be activated artificially in vitro. Part of the complex F(0) domain.</text>
</comment>
<keyword evidence="9 14" id="KW-0496">Mitochondrion</keyword>
<accession>A0A1V1FRB8</accession>
<sequence>MPQLNPTPWFSFLALAWLVLLVILPVKILSHTFPNAIALLVAGKLNMNTWNWPWH</sequence>
<name>A0A1V1FRB8_9TELE</name>
<evidence type="ECO:0000256" key="2">
    <source>
        <dbReference type="ARBA" id="ARBA00008892"/>
    </source>
</evidence>
<evidence type="ECO:0000256" key="11">
    <source>
        <dbReference type="ARBA" id="ARBA00023310"/>
    </source>
</evidence>
<evidence type="ECO:0000256" key="12">
    <source>
        <dbReference type="ARBA" id="ARBA00053067"/>
    </source>
</evidence>
<evidence type="ECO:0000256" key="1">
    <source>
        <dbReference type="ARBA" id="ARBA00004304"/>
    </source>
</evidence>
<dbReference type="AlphaFoldDB" id="A0A1V1FRB8"/>
<dbReference type="GO" id="GO:0015986">
    <property type="term" value="P:proton motive force-driven ATP synthesis"/>
    <property type="evidence" value="ECO:0007669"/>
    <property type="project" value="InterPro"/>
</dbReference>
<dbReference type="PANTHER" id="PTHR39937:SF1">
    <property type="entry name" value="ATP SYNTHASE PROTEIN 8"/>
    <property type="match status" value="1"/>
</dbReference>
<evidence type="ECO:0000256" key="9">
    <source>
        <dbReference type="ARBA" id="ARBA00023128"/>
    </source>
</evidence>
<comment type="subcellular location">
    <subcellularLocation>
        <location evidence="1 14">Mitochondrion membrane</location>
        <topology evidence="1 14">Single-pass membrane protein</topology>
    </subcellularLocation>
</comment>
<keyword evidence="5 14" id="KW-0812">Transmembrane</keyword>
<dbReference type="GO" id="GO:0045259">
    <property type="term" value="C:proton-transporting ATP synthase complex"/>
    <property type="evidence" value="ECO:0007669"/>
    <property type="project" value="UniProtKB-KW"/>
</dbReference>
<dbReference type="InterPro" id="IPR001421">
    <property type="entry name" value="ATP8_metazoa"/>
</dbReference>
<keyword evidence="7" id="KW-1133">Transmembrane helix</keyword>
<keyword evidence="8 14" id="KW-0406">Ion transport</keyword>
<evidence type="ECO:0000256" key="14">
    <source>
        <dbReference type="RuleBase" id="RU003661"/>
    </source>
</evidence>
<comment type="similarity">
    <text evidence="2 14">Belongs to the ATPase protein 8 family.</text>
</comment>
<evidence type="ECO:0000256" key="3">
    <source>
        <dbReference type="ARBA" id="ARBA00022448"/>
    </source>
</evidence>
<keyword evidence="4 14" id="KW-0138">CF(0)</keyword>
<dbReference type="GO" id="GO:0031966">
    <property type="term" value="C:mitochondrial membrane"/>
    <property type="evidence" value="ECO:0007669"/>
    <property type="project" value="UniProtKB-SubCell"/>
</dbReference>